<dbReference type="EMBL" id="KZ819296">
    <property type="protein sequence ID" value="PWN97145.1"/>
    <property type="molecule type" value="Genomic_DNA"/>
</dbReference>
<dbReference type="Gene3D" id="2.30.30.140">
    <property type="match status" value="2"/>
</dbReference>
<reference evidence="3 4" key="1">
    <citation type="journal article" date="2018" name="Mol. Biol. Evol.">
        <title>Broad Genomic Sampling Reveals a Smut Pathogenic Ancestry of the Fungal Clade Ustilaginomycotina.</title>
        <authorList>
            <person name="Kijpornyongpan T."/>
            <person name="Mondo S.J."/>
            <person name="Barry K."/>
            <person name="Sandor L."/>
            <person name="Lee J."/>
            <person name="Lipzen A."/>
            <person name="Pangilinan J."/>
            <person name="LaButti K."/>
            <person name="Hainaut M."/>
            <person name="Henrissat B."/>
            <person name="Grigoriev I.V."/>
            <person name="Spatafora J.W."/>
            <person name="Aime M.C."/>
        </authorList>
    </citation>
    <scope>NUCLEOTIDE SEQUENCE [LARGE SCALE GENOMIC DNA]</scope>
    <source>
        <strain evidence="3 4">MCA 4186</strain>
    </source>
</reference>
<gene>
    <name evidence="3" type="ORF">FA09DRAFT_350038</name>
</gene>
<dbReference type="Proteomes" id="UP000245946">
    <property type="component" value="Unassembled WGS sequence"/>
</dbReference>
<sequence>MQGRPRKDRFVAPSQDEIQLWHKIRASLRVLETLRTDNIATQTELVAVRSRLAAAVAAEAHNGASTSQRDAQASKAKQEMRSLYNDLKRRAEEEEKNLDQTLENISVLTALRGGADDDAKDGRSVQRKKRRIDGGSASPRTSPSLTPAPAPSPAPRAALKATNAVVDATPNKARGAATPGGRSSGTSYMDPAKARREVLQGQLPLTPGRKVAFRQPSKAKTTTGGTAVSSSGPTQAPAPDEEGETWIMAIVKECINNDRNRYVVVDAEDVDGPKYNTTLKAIVPLPESLSTLPTEDYRPGSIVLGLYPDTSCFYKAKVIRGGPGLNGRQISAKLKSRTQEMLAKTYELQFEEDGGLVHSVPASLVVERP</sequence>
<accession>A0A316ZA57</accession>
<proteinExistence type="predicted"/>
<dbReference type="RefSeq" id="XP_025597424.1">
    <property type="nucleotide sequence ID" value="XM_025744818.1"/>
</dbReference>
<dbReference type="InterPro" id="IPR047288">
    <property type="entry name" value="Tudor_SGF29_rpt1"/>
</dbReference>
<feature type="region of interest" description="Disordered" evidence="1">
    <location>
        <begin position="114"/>
        <end position="242"/>
    </location>
</feature>
<feature type="compositionally biased region" description="Low complexity" evidence="1">
    <location>
        <begin position="216"/>
        <end position="234"/>
    </location>
</feature>
<feature type="compositionally biased region" description="Low complexity" evidence="1">
    <location>
        <begin position="136"/>
        <end position="145"/>
    </location>
</feature>
<protein>
    <recommendedName>
        <fullName evidence="2">SGF29 C-terminal domain-containing protein</fullName>
    </recommendedName>
</protein>
<dbReference type="GO" id="GO:0000124">
    <property type="term" value="C:SAGA complex"/>
    <property type="evidence" value="ECO:0007669"/>
    <property type="project" value="InterPro"/>
</dbReference>
<dbReference type="STRING" id="58919.A0A316ZA57"/>
<dbReference type="PANTHER" id="PTHR21539">
    <property type="entry name" value="SAGA-ASSOCIATED FACTOR 29"/>
    <property type="match status" value="1"/>
</dbReference>
<feature type="region of interest" description="Disordered" evidence="1">
    <location>
        <begin position="60"/>
        <end position="80"/>
    </location>
</feature>
<keyword evidence="4" id="KW-1185">Reference proteome</keyword>
<dbReference type="Pfam" id="PF07039">
    <property type="entry name" value="SGF29_Tudor"/>
    <property type="match status" value="1"/>
</dbReference>
<evidence type="ECO:0000313" key="3">
    <source>
        <dbReference type="EMBL" id="PWN97145.1"/>
    </source>
</evidence>
<feature type="compositionally biased region" description="Basic and acidic residues" evidence="1">
    <location>
        <begin position="114"/>
        <end position="124"/>
    </location>
</feature>
<evidence type="ECO:0000259" key="2">
    <source>
        <dbReference type="PROSITE" id="PS51518"/>
    </source>
</evidence>
<dbReference type="InterPro" id="IPR037802">
    <property type="entry name" value="SGF29"/>
</dbReference>
<name>A0A316ZA57_9BASI</name>
<evidence type="ECO:0000313" key="4">
    <source>
        <dbReference type="Proteomes" id="UP000245946"/>
    </source>
</evidence>
<dbReference type="CDD" id="cd20393">
    <property type="entry name" value="Tudor_SGF29_rpt1"/>
    <property type="match status" value="1"/>
</dbReference>
<dbReference type="AlphaFoldDB" id="A0A316ZA57"/>
<feature type="domain" description="SGF29 C-terminal" evidence="2">
    <location>
        <begin position="201"/>
        <end position="369"/>
    </location>
</feature>
<dbReference type="GeneID" id="37272362"/>
<dbReference type="InterPro" id="IPR010750">
    <property type="entry name" value="SGF29_tudor-like_dom"/>
</dbReference>
<dbReference type="SUPFAM" id="SSF90257">
    <property type="entry name" value="Myosin rod fragments"/>
    <property type="match status" value="1"/>
</dbReference>
<dbReference type="PANTHER" id="PTHR21539:SF0">
    <property type="entry name" value="SAGA-ASSOCIATED FACTOR 29"/>
    <property type="match status" value="1"/>
</dbReference>
<evidence type="ECO:0000256" key="1">
    <source>
        <dbReference type="SAM" id="MobiDB-lite"/>
    </source>
</evidence>
<organism evidence="3 4">
    <name type="scientific">Tilletiopsis washingtonensis</name>
    <dbReference type="NCBI Taxonomy" id="58919"/>
    <lineage>
        <taxon>Eukaryota</taxon>
        <taxon>Fungi</taxon>
        <taxon>Dikarya</taxon>
        <taxon>Basidiomycota</taxon>
        <taxon>Ustilaginomycotina</taxon>
        <taxon>Exobasidiomycetes</taxon>
        <taxon>Entylomatales</taxon>
        <taxon>Entylomatales incertae sedis</taxon>
        <taxon>Tilletiopsis</taxon>
    </lineage>
</organism>
<dbReference type="PROSITE" id="PS51518">
    <property type="entry name" value="SGF29_C"/>
    <property type="match status" value="1"/>
</dbReference>
<dbReference type="OrthoDB" id="10265994at2759"/>